<dbReference type="Pfam" id="PF06824">
    <property type="entry name" value="Glyco_hydro_125"/>
    <property type="match status" value="1"/>
</dbReference>
<dbReference type="InterPro" id="IPR008313">
    <property type="entry name" value="GH125"/>
</dbReference>
<protein>
    <recommendedName>
        <fullName evidence="5">Glycoside hydrolase family 125 protein</fullName>
    </recommendedName>
</protein>
<reference evidence="3" key="1">
    <citation type="journal article" date="2023" name="Mol. Phylogenet. Evol.">
        <title>Genome-scale phylogeny and comparative genomics of the fungal order Sordariales.</title>
        <authorList>
            <person name="Hensen N."/>
            <person name="Bonometti L."/>
            <person name="Westerberg I."/>
            <person name="Brannstrom I.O."/>
            <person name="Guillou S."/>
            <person name="Cros-Aarteil S."/>
            <person name="Calhoun S."/>
            <person name="Haridas S."/>
            <person name="Kuo A."/>
            <person name="Mondo S."/>
            <person name="Pangilinan J."/>
            <person name="Riley R."/>
            <person name="LaButti K."/>
            <person name="Andreopoulos B."/>
            <person name="Lipzen A."/>
            <person name="Chen C."/>
            <person name="Yan M."/>
            <person name="Daum C."/>
            <person name="Ng V."/>
            <person name="Clum A."/>
            <person name="Steindorff A."/>
            <person name="Ohm R.A."/>
            <person name="Martin F."/>
            <person name="Silar P."/>
            <person name="Natvig D.O."/>
            <person name="Lalanne C."/>
            <person name="Gautier V."/>
            <person name="Ament-Velasquez S.L."/>
            <person name="Kruys A."/>
            <person name="Hutchinson M.I."/>
            <person name="Powell A.J."/>
            <person name="Barry K."/>
            <person name="Miller A.N."/>
            <person name="Grigoriev I.V."/>
            <person name="Debuchy R."/>
            <person name="Gladieux P."/>
            <person name="Hiltunen Thoren M."/>
            <person name="Johannesson H."/>
        </authorList>
    </citation>
    <scope>NUCLEOTIDE SEQUENCE</scope>
    <source>
        <strain evidence="3">PSN324</strain>
    </source>
</reference>
<organism evidence="3 4">
    <name type="scientific">Cladorrhinum samala</name>
    <dbReference type="NCBI Taxonomy" id="585594"/>
    <lineage>
        <taxon>Eukaryota</taxon>
        <taxon>Fungi</taxon>
        <taxon>Dikarya</taxon>
        <taxon>Ascomycota</taxon>
        <taxon>Pezizomycotina</taxon>
        <taxon>Sordariomycetes</taxon>
        <taxon>Sordariomycetidae</taxon>
        <taxon>Sordariales</taxon>
        <taxon>Podosporaceae</taxon>
        <taxon>Cladorrhinum</taxon>
    </lineage>
</organism>
<proteinExistence type="predicted"/>
<dbReference type="Proteomes" id="UP001321749">
    <property type="component" value="Unassembled WGS sequence"/>
</dbReference>
<dbReference type="PANTHER" id="PTHR31047">
    <property type="entry name" value="MEIOTICALLY UP-REGULATED GENE 157 PROTEIN"/>
    <property type="match status" value="1"/>
</dbReference>
<dbReference type="AlphaFoldDB" id="A0AAV9HSF1"/>
<feature type="region of interest" description="Disordered" evidence="1">
    <location>
        <begin position="21"/>
        <end position="51"/>
    </location>
</feature>
<evidence type="ECO:0000313" key="3">
    <source>
        <dbReference type="EMBL" id="KAK4462744.1"/>
    </source>
</evidence>
<evidence type="ECO:0000313" key="4">
    <source>
        <dbReference type="Proteomes" id="UP001321749"/>
    </source>
</evidence>
<dbReference type="GO" id="GO:0005975">
    <property type="term" value="P:carbohydrate metabolic process"/>
    <property type="evidence" value="ECO:0007669"/>
    <property type="project" value="InterPro"/>
</dbReference>
<accession>A0AAV9HSF1</accession>
<sequence length="541" mass="60153">MKALMLWLPAIPLSVATSFDSPQKTLDPDRIRCPDYSSHSSAHHEPRSTGRYRLAYQRPDPACRTFNLTEVEETIASMRQVIKDPDLFRLFENCFPNTLDTAITWKGFSNETNQELTFITTGDIPAMWLRDSAHQLISYSSLLTPSNSSDSLASLFRGAINLQARYILTAPHCNAFNPPAESGNHFVQTPLSSDYVQPAVPLFSSSSSSPSSFSSGTSSPVYECKYELDSLASFLVLSHAYHSRTNDSLFFLSPENPDWLQAVIKILDLADELKGGTYNRDGTVAWSPYQFQRVTSTSTETLMNGGFGSPVRGGTGMVRSAFRPSDDACGFQLFVPGNMMLARGLEMTAEMIIGGGNHEAVRKRMDGMAKGIRKGVEKHGRFDHARFGRVYGYEVDGFGGVVAMDDANIPSLLSAPLFGYLDRHDLVYQNTRRFVLSEYNPYYMFGPVLNGTGGPHIGPGMAWPMSLIVRIMTSDDDEEIVSSLKQIMSSTAEYGLIHESVNTHDSSVWTRHWFSWANGLFGQMILDLKERKPHLLALSYQ</sequence>
<keyword evidence="2" id="KW-0732">Signal</keyword>
<name>A0AAV9HSF1_9PEZI</name>
<dbReference type="PIRSF" id="PIRSF028846">
    <property type="entry name" value="UCP028846"/>
    <property type="match status" value="1"/>
</dbReference>
<dbReference type="EMBL" id="MU864968">
    <property type="protein sequence ID" value="KAK4462744.1"/>
    <property type="molecule type" value="Genomic_DNA"/>
</dbReference>
<feature type="signal peptide" evidence="2">
    <location>
        <begin position="1"/>
        <end position="16"/>
    </location>
</feature>
<evidence type="ECO:0000256" key="2">
    <source>
        <dbReference type="SAM" id="SignalP"/>
    </source>
</evidence>
<keyword evidence="4" id="KW-1185">Reference proteome</keyword>
<evidence type="ECO:0000256" key="1">
    <source>
        <dbReference type="SAM" id="MobiDB-lite"/>
    </source>
</evidence>
<dbReference type="GO" id="GO:0003824">
    <property type="term" value="F:catalytic activity"/>
    <property type="evidence" value="ECO:0007669"/>
    <property type="project" value="UniProtKB-ARBA"/>
</dbReference>
<dbReference type="SMART" id="SM01149">
    <property type="entry name" value="DUF1237"/>
    <property type="match status" value="1"/>
</dbReference>
<dbReference type="PANTHER" id="PTHR31047:SF1">
    <property type="entry name" value="DUF1237 DOMAIN-CONTAINING PROTEIN"/>
    <property type="match status" value="1"/>
</dbReference>
<dbReference type="InterPro" id="IPR012341">
    <property type="entry name" value="6hp_glycosidase-like_sf"/>
</dbReference>
<comment type="caution">
    <text evidence="3">The sequence shown here is derived from an EMBL/GenBank/DDBJ whole genome shotgun (WGS) entry which is preliminary data.</text>
</comment>
<feature type="chain" id="PRO_5043731864" description="Glycoside hydrolase family 125 protein" evidence="2">
    <location>
        <begin position="17"/>
        <end position="541"/>
    </location>
</feature>
<dbReference type="Gene3D" id="1.50.10.10">
    <property type="match status" value="1"/>
</dbReference>
<dbReference type="InterPro" id="IPR008928">
    <property type="entry name" value="6-hairpin_glycosidase_sf"/>
</dbReference>
<reference evidence="3" key="2">
    <citation type="submission" date="2023-06" db="EMBL/GenBank/DDBJ databases">
        <authorList>
            <consortium name="Lawrence Berkeley National Laboratory"/>
            <person name="Mondo S.J."/>
            <person name="Hensen N."/>
            <person name="Bonometti L."/>
            <person name="Westerberg I."/>
            <person name="Brannstrom I.O."/>
            <person name="Guillou S."/>
            <person name="Cros-Aarteil S."/>
            <person name="Calhoun S."/>
            <person name="Haridas S."/>
            <person name="Kuo A."/>
            <person name="Pangilinan J."/>
            <person name="Riley R."/>
            <person name="Labutti K."/>
            <person name="Andreopoulos B."/>
            <person name="Lipzen A."/>
            <person name="Chen C."/>
            <person name="Yanf M."/>
            <person name="Daum C."/>
            <person name="Ng V."/>
            <person name="Clum A."/>
            <person name="Steindorff A."/>
            <person name="Ohm R."/>
            <person name="Martin F."/>
            <person name="Silar P."/>
            <person name="Natvig D."/>
            <person name="Lalanne C."/>
            <person name="Gautier V."/>
            <person name="Ament-Velasquez S.L."/>
            <person name="Kruys A."/>
            <person name="Hutchinson M.I."/>
            <person name="Powell A.J."/>
            <person name="Barry K."/>
            <person name="Miller A.N."/>
            <person name="Grigoriev I.V."/>
            <person name="Debuchy R."/>
            <person name="Gladieux P."/>
            <person name="Thoren M.H."/>
            <person name="Johannesson H."/>
        </authorList>
    </citation>
    <scope>NUCLEOTIDE SEQUENCE</scope>
    <source>
        <strain evidence="3">PSN324</strain>
    </source>
</reference>
<gene>
    <name evidence="3" type="ORF">QBC42DRAFT_77072</name>
</gene>
<dbReference type="SUPFAM" id="SSF48208">
    <property type="entry name" value="Six-hairpin glycosidases"/>
    <property type="match status" value="1"/>
</dbReference>
<evidence type="ECO:0008006" key="5">
    <source>
        <dbReference type="Google" id="ProtNLM"/>
    </source>
</evidence>